<reference evidence="1 2" key="1">
    <citation type="submission" date="2016-10" db="EMBL/GenBank/DDBJ databases">
        <authorList>
            <person name="de Groot N.N."/>
        </authorList>
    </citation>
    <scope>NUCLEOTIDE SEQUENCE [LARGE SCALE GENOMIC DNA]</scope>
    <source>
        <strain evidence="1 2">DSM 26424</strain>
    </source>
</reference>
<name>A0A1G8T5C8_9RHOB</name>
<protein>
    <submittedName>
        <fullName evidence="1">Uncharacterized protein</fullName>
    </submittedName>
</protein>
<dbReference type="EMBL" id="FNEJ01000028">
    <property type="protein sequence ID" value="SDJ36778.1"/>
    <property type="molecule type" value="Genomic_DNA"/>
</dbReference>
<keyword evidence="2" id="KW-1185">Reference proteome</keyword>
<organism evidence="1 2">
    <name type="scientific">Salipiger marinus</name>
    <dbReference type="NCBI Taxonomy" id="555512"/>
    <lineage>
        <taxon>Bacteria</taxon>
        <taxon>Pseudomonadati</taxon>
        <taxon>Pseudomonadota</taxon>
        <taxon>Alphaproteobacteria</taxon>
        <taxon>Rhodobacterales</taxon>
        <taxon>Roseobacteraceae</taxon>
        <taxon>Salipiger</taxon>
    </lineage>
</organism>
<evidence type="ECO:0000313" key="2">
    <source>
        <dbReference type="Proteomes" id="UP000199093"/>
    </source>
</evidence>
<dbReference type="AlphaFoldDB" id="A0A1G8T5C8"/>
<accession>A0A1G8T5C8</accession>
<gene>
    <name evidence="1" type="ORF">SAMN04487993_10286</name>
</gene>
<dbReference type="STRING" id="555512.SAMN04487993_10286"/>
<dbReference type="RefSeq" id="WP_089851326.1">
    <property type="nucleotide sequence ID" value="NZ_FNEJ01000028.1"/>
</dbReference>
<sequence>MIRRLIGRALGRRTIDAPEPVLGDAMLLGRGDLLDRLVRLRASASLMRRSSEALALDLEGLRGDLEQILGEKGR</sequence>
<evidence type="ECO:0000313" key="1">
    <source>
        <dbReference type="EMBL" id="SDJ36778.1"/>
    </source>
</evidence>
<proteinExistence type="predicted"/>
<dbReference type="Proteomes" id="UP000199093">
    <property type="component" value="Unassembled WGS sequence"/>
</dbReference>